<feature type="compositionally biased region" description="Low complexity" evidence="10">
    <location>
        <begin position="738"/>
        <end position="753"/>
    </location>
</feature>
<evidence type="ECO:0000259" key="11">
    <source>
        <dbReference type="PROSITE" id="PS50089"/>
    </source>
</evidence>
<feature type="region of interest" description="Disordered" evidence="10">
    <location>
        <begin position="698"/>
        <end position="719"/>
    </location>
</feature>
<evidence type="ECO:0000256" key="2">
    <source>
        <dbReference type="ARBA" id="ARBA00004201"/>
    </source>
</evidence>
<evidence type="ECO:0000256" key="9">
    <source>
        <dbReference type="SAM" id="Coils"/>
    </source>
</evidence>
<keyword evidence="5 8" id="KW-0479">Metal-binding</keyword>
<dbReference type="InterPro" id="IPR013083">
    <property type="entry name" value="Znf_RING/FYVE/PHD"/>
</dbReference>
<name>C3ZTE3_BRAFL</name>
<feature type="compositionally biased region" description="Pro residues" evidence="10">
    <location>
        <begin position="593"/>
        <end position="627"/>
    </location>
</feature>
<protein>
    <recommendedName>
        <fullName evidence="3">RING-type E3 ubiquitin transferase</fullName>
        <ecNumber evidence="3">2.3.2.27</ecNumber>
    </recommendedName>
</protein>
<evidence type="ECO:0000259" key="12">
    <source>
        <dbReference type="PROSITE" id="PS50103"/>
    </source>
</evidence>
<feature type="coiled-coil region" evidence="9">
    <location>
        <begin position="1034"/>
        <end position="1061"/>
    </location>
</feature>
<dbReference type="FunFam" id="1.20.120.1790:FF:000001">
    <property type="entry name" value="roquin-1 isoform X1"/>
    <property type="match status" value="1"/>
</dbReference>
<dbReference type="GO" id="GO:0061630">
    <property type="term" value="F:ubiquitin protein ligase activity"/>
    <property type="evidence" value="ECO:0007669"/>
    <property type="project" value="UniProtKB-EC"/>
</dbReference>
<dbReference type="PROSITE" id="PS50089">
    <property type="entry name" value="ZF_RING_2"/>
    <property type="match status" value="1"/>
</dbReference>
<feature type="coiled-coil region" evidence="9">
    <location>
        <begin position="1176"/>
        <end position="1213"/>
    </location>
</feature>
<dbReference type="STRING" id="7739.C3ZTE3"/>
<feature type="domain" description="C3H1-type" evidence="12">
    <location>
        <begin position="407"/>
        <end position="436"/>
    </location>
</feature>
<sequence>MPIQAPQWTDFLSCPICYNEFNENQRKPISLGCGHTVCQTCLGQFHSKQCPFDQTTISVDTDVLPVNFAILQLVSGDAQKSENGVAGVTEFTEYYEDAMECIEELALYLKPFSGGGAGNNSTLSRPMQRKLVTLVNCQLVEDEGRARAMRAARSLGERTVTELILQHQNPQQLSQNLWAAVRARGCQFLGPAMQEETLKLILLALEDGSALSRKVLVMFVVQRLEKQFSQASKTSIGHVVQLLYRASCFKVYKRDGDSSLMELKEEFRTYDGLRREHDAQIVQIAMEAGLRISPEQWSSLLYGDTAHKSHMQSIIDKLQTPASFAQSVNELVIALQRSGDPANLSRLRPYFDELAKIDPSPDSETPLWDNTRKGMQAVKLVVQGVVDFIQNYSGNRKGDSAQVTSGKYKTSMCRDLNRNGTGCPRGINCTFAHSDEEMYRYRARNRKAVEKGTTKEIPSFKGEVKKGSPLVAKGTSSPPSPPPPGLVSRSTVSEHSSNGVGLREPPDMPPSQSPPSSYSRQAVYPPRVASMEQYHHQPQGGAMRQPLPSEMPPEQGPTYMVETVQVQMVPVEAGYPRVVSGYYPPQHPQYMPQQPPPPPMTPPYPAQYPPPASYRPQDPAPPPPFPHRPYVQDSYGNGIYPPPPPANQYPPQQYAPPMDRGAWPRYSLRDDMPVRVSTRSGYADYDGMVHQYQGPYQGSMSQPMVQSDSTEQAKEYSPWSSGTLIQTKDVMPHTATPSSSSTTVVSSSQSSFSRNYPTESSLVTEIRRLSDEALAQVLVREDLNYLRGQDQPGYLIRQEVQRRTLERAKELEDDLIPFSSTPMVSKYGPISRTASTPMVSKYGPISRTASTPMVSKYGPISRTASTPMVSKYGPISRTASTPMVSKYGPISRTARLVWFGLVWIGVYSRVDSSPTPAPPWCPSTAPSPALPGWFGLVWFGLEYIVEWTHPPLQHPHGVQVRPHLTHSQSTENLIQSTHERVHSPTDPEDQDSRYAKKPAVSMYRGVWNITDRINNLPSAPVVTSRASGTSTVEREQLKLELRQINNQINSHQQQQQIQEAKNAMLLKREQDALAWLKSSVSDKQLNDDQRLAYELQRIELGIREKERELQRWKTLPRSQDDTASDFEIARQLQEFENGHRSKPGSDSTDRNRHAVQDDLEANDYRVALEAQKAEELSEIEYQLRREAERKQRLAQERERLDQEERDRRLAEHLAYSEVGYQHQTSDRPSYASAVADRRVRVNGVHGAVRDLQLAPRISTGQDTVVTSSVARAKPCTLPSNVVEDSSVGVH</sequence>
<dbReference type="GO" id="GO:0008270">
    <property type="term" value="F:zinc ion binding"/>
    <property type="evidence" value="ECO:0007669"/>
    <property type="project" value="UniProtKB-KW"/>
</dbReference>
<feature type="region of interest" description="Disordered" evidence="10">
    <location>
        <begin position="958"/>
        <end position="993"/>
    </location>
</feature>
<feature type="region of interest" description="Disordered" evidence="10">
    <location>
        <begin position="586"/>
        <end position="651"/>
    </location>
</feature>
<feature type="zinc finger region" description="C3H1-type" evidence="8">
    <location>
        <begin position="407"/>
        <end position="436"/>
    </location>
</feature>
<dbReference type="InterPro" id="IPR001841">
    <property type="entry name" value="Znf_RING"/>
</dbReference>
<comment type="catalytic activity">
    <reaction evidence="1">
        <text>S-ubiquitinyl-[E2 ubiquitin-conjugating enzyme]-L-cysteine + [acceptor protein]-L-lysine = [E2 ubiquitin-conjugating enzyme]-L-cysteine + N(6)-ubiquitinyl-[acceptor protein]-L-lysine.</text>
        <dbReference type="EC" id="2.3.2.27"/>
    </reaction>
</comment>
<dbReference type="EMBL" id="GG666677">
    <property type="protein sequence ID" value="EEN44190.1"/>
    <property type="molecule type" value="Genomic_DNA"/>
</dbReference>
<evidence type="ECO:0000256" key="4">
    <source>
        <dbReference type="ARBA" id="ARBA00022679"/>
    </source>
</evidence>
<dbReference type="PROSITE" id="PS50103">
    <property type="entry name" value="ZF_C3H1"/>
    <property type="match status" value="1"/>
</dbReference>
<evidence type="ECO:0000256" key="1">
    <source>
        <dbReference type="ARBA" id="ARBA00000900"/>
    </source>
</evidence>
<dbReference type="Gene3D" id="4.10.1000.10">
    <property type="entry name" value="Zinc finger, CCCH-type"/>
    <property type="match status" value="1"/>
</dbReference>
<dbReference type="GO" id="GO:0000932">
    <property type="term" value="C:P-body"/>
    <property type="evidence" value="ECO:0007669"/>
    <property type="project" value="UniProtKB-SubCell"/>
</dbReference>
<dbReference type="eggNOG" id="KOG3161">
    <property type="taxonomic scope" value="Eukaryota"/>
</dbReference>
<evidence type="ECO:0000256" key="8">
    <source>
        <dbReference type="PROSITE-ProRule" id="PRU00723"/>
    </source>
</evidence>
<dbReference type="SMART" id="SM00184">
    <property type="entry name" value="RING"/>
    <property type="match status" value="1"/>
</dbReference>
<evidence type="ECO:0000313" key="13">
    <source>
        <dbReference type="EMBL" id="EEN44190.1"/>
    </source>
</evidence>
<dbReference type="CDD" id="cd16638">
    <property type="entry name" value="mRING-HC-C3HC3D_Roquin"/>
    <property type="match status" value="1"/>
</dbReference>
<dbReference type="CDD" id="cd22249">
    <property type="entry name" value="UDM1_RNF168_RNF169-like"/>
    <property type="match status" value="1"/>
</dbReference>
<reference evidence="13" key="1">
    <citation type="journal article" date="2008" name="Nature">
        <title>The amphioxus genome and the evolution of the chordate karyotype.</title>
        <authorList>
            <consortium name="US DOE Joint Genome Institute (JGI-PGF)"/>
            <person name="Putnam N.H."/>
            <person name="Butts T."/>
            <person name="Ferrier D.E.K."/>
            <person name="Furlong R.F."/>
            <person name="Hellsten U."/>
            <person name="Kawashima T."/>
            <person name="Robinson-Rechavi M."/>
            <person name="Shoguchi E."/>
            <person name="Terry A."/>
            <person name="Yu J.-K."/>
            <person name="Benito-Gutierrez E.L."/>
            <person name="Dubchak I."/>
            <person name="Garcia-Fernandez J."/>
            <person name="Gibson-Brown J.J."/>
            <person name="Grigoriev I.V."/>
            <person name="Horton A.C."/>
            <person name="de Jong P.J."/>
            <person name="Jurka J."/>
            <person name="Kapitonov V.V."/>
            <person name="Kohara Y."/>
            <person name="Kuroki Y."/>
            <person name="Lindquist E."/>
            <person name="Lucas S."/>
            <person name="Osoegawa K."/>
            <person name="Pennacchio L.A."/>
            <person name="Salamov A.A."/>
            <person name="Satou Y."/>
            <person name="Sauka-Spengler T."/>
            <person name="Schmutz J."/>
            <person name="Shin-I T."/>
            <person name="Toyoda A."/>
            <person name="Bronner-Fraser M."/>
            <person name="Fujiyama A."/>
            <person name="Holland L.Z."/>
            <person name="Holland P.W.H."/>
            <person name="Satoh N."/>
            <person name="Rokhsar D.S."/>
        </authorList>
    </citation>
    <scope>NUCLEOTIDE SEQUENCE [LARGE SCALE GENOMIC DNA]</scope>
    <source>
        <strain evidence="13">S238N-H82</strain>
        <tissue evidence="13">Testes</tissue>
    </source>
</reference>
<dbReference type="Gene3D" id="1.20.120.1790">
    <property type="match status" value="1"/>
</dbReference>
<dbReference type="Pfam" id="PF00642">
    <property type="entry name" value="zf-CCCH"/>
    <property type="match status" value="1"/>
</dbReference>
<keyword evidence="4" id="KW-0808">Transferase</keyword>
<keyword evidence="6 8" id="KW-0863">Zinc-finger</keyword>
<proteinExistence type="predicted"/>
<dbReference type="Pfam" id="PF18386">
    <property type="entry name" value="ROQ_II"/>
    <property type="match status" value="1"/>
</dbReference>
<evidence type="ECO:0000256" key="5">
    <source>
        <dbReference type="ARBA" id="ARBA00022723"/>
    </source>
</evidence>
<dbReference type="SUPFAM" id="SSF57850">
    <property type="entry name" value="RING/U-box"/>
    <property type="match status" value="1"/>
</dbReference>
<dbReference type="Gene3D" id="3.30.40.10">
    <property type="entry name" value="Zinc/RING finger domain, C3HC4 (zinc finger)"/>
    <property type="match status" value="1"/>
</dbReference>
<accession>C3ZTE3</accession>
<dbReference type="InterPro" id="IPR017907">
    <property type="entry name" value="Znf_RING_CS"/>
</dbReference>
<dbReference type="InterPro" id="IPR052249">
    <property type="entry name" value="Roquin_domain"/>
</dbReference>
<feature type="domain" description="RING-type" evidence="11">
    <location>
        <begin position="14"/>
        <end position="54"/>
    </location>
</feature>
<dbReference type="Pfam" id="PF14634">
    <property type="entry name" value="zf-RING_5"/>
    <property type="match status" value="1"/>
</dbReference>
<evidence type="ECO:0000256" key="6">
    <source>
        <dbReference type="ARBA" id="ARBA00022771"/>
    </source>
</evidence>
<dbReference type="EC" id="2.3.2.27" evidence="3"/>
<dbReference type="PROSITE" id="PS00518">
    <property type="entry name" value="ZF_RING_1"/>
    <property type="match status" value="1"/>
</dbReference>
<dbReference type="InterPro" id="IPR000571">
    <property type="entry name" value="Znf_CCCH"/>
</dbReference>
<dbReference type="InParanoid" id="C3ZTE3"/>
<dbReference type="Pfam" id="PF21206">
    <property type="entry name" value="Roquin_1_2-like_ROQ"/>
    <property type="match status" value="1"/>
</dbReference>
<evidence type="ECO:0000256" key="10">
    <source>
        <dbReference type="SAM" id="MobiDB-lite"/>
    </source>
</evidence>
<keyword evidence="9" id="KW-0175">Coiled coil</keyword>
<keyword evidence="7 8" id="KW-0862">Zinc</keyword>
<dbReference type="FunFam" id="3.30.40.10:FF:000047">
    <property type="entry name" value="Roquin-2 isoform 1"/>
    <property type="match status" value="1"/>
</dbReference>
<feature type="region of interest" description="Disordered" evidence="10">
    <location>
        <begin position="731"/>
        <end position="755"/>
    </location>
</feature>
<dbReference type="PANTHER" id="PTHR13139:SF54">
    <property type="entry name" value="RING-TYPE E3 UBIQUITIN TRANSFERASE"/>
    <property type="match status" value="1"/>
</dbReference>
<comment type="subcellular location">
    <subcellularLocation>
        <location evidence="2">Cytoplasm</location>
        <location evidence="2">P-body</location>
    </subcellularLocation>
</comment>
<dbReference type="InterPro" id="IPR036855">
    <property type="entry name" value="Znf_CCCH_sf"/>
</dbReference>
<feature type="compositionally biased region" description="Polar residues" evidence="10">
    <location>
        <begin position="698"/>
        <end position="710"/>
    </location>
</feature>
<feature type="compositionally biased region" description="Polar residues" evidence="10">
    <location>
        <begin position="965"/>
        <end position="976"/>
    </location>
</feature>
<feature type="compositionally biased region" description="Basic and acidic residues" evidence="10">
    <location>
        <begin position="977"/>
        <end position="993"/>
    </location>
</feature>
<dbReference type="PANTHER" id="PTHR13139">
    <property type="entry name" value="RING FINGER AND CCCH-TYPE ZINC FINGER DOMAIN-CONTAINING PROTEIN"/>
    <property type="match status" value="1"/>
</dbReference>
<dbReference type="InterPro" id="IPR048575">
    <property type="entry name" value="Roquin_1_2-like_ROQ"/>
</dbReference>
<dbReference type="SUPFAM" id="SSF90229">
    <property type="entry name" value="CCCH zinc finger"/>
    <property type="match status" value="1"/>
</dbReference>
<feature type="compositionally biased region" description="Polar residues" evidence="10">
    <location>
        <begin position="488"/>
        <end position="499"/>
    </location>
</feature>
<feature type="region of interest" description="Disordered" evidence="10">
    <location>
        <begin position="448"/>
        <end position="556"/>
    </location>
</feature>
<gene>
    <name evidence="13" type="ORF">BRAFLDRAFT_68819</name>
</gene>
<dbReference type="SMART" id="SM00356">
    <property type="entry name" value="ZnF_C3H1"/>
    <property type="match status" value="1"/>
</dbReference>
<dbReference type="InterPro" id="IPR041523">
    <property type="entry name" value="ROQ_II"/>
</dbReference>
<organism>
    <name type="scientific">Branchiostoma floridae</name>
    <name type="common">Florida lancelet</name>
    <name type="synonym">Amphioxus</name>
    <dbReference type="NCBI Taxonomy" id="7739"/>
    <lineage>
        <taxon>Eukaryota</taxon>
        <taxon>Metazoa</taxon>
        <taxon>Chordata</taxon>
        <taxon>Cephalochordata</taxon>
        <taxon>Leptocardii</taxon>
        <taxon>Amphioxiformes</taxon>
        <taxon>Branchiostomatidae</taxon>
        <taxon>Branchiostoma</taxon>
    </lineage>
</organism>
<evidence type="ECO:0000256" key="3">
    <source>
        <dbReference type="ARBA" id="ARBA00012483"/>
    </source>
</evidence>
<evidence type="ECO:0000256" key="7">
    <source>
        <dbReference type="ARBA" id="ARBA00022833"/>
    </source>
</evidence>